<dbReference type="SUPFAM" id="SSF55961">
    <property type="entry name" value="Bet v1-like"/>
    <property type="match status" value="1"/>
</dbReference>
<sequence>MGNEKETHEPIRQSVHVECPVEDAFRLFTEAFAEWWPGDDQEQCAIQQGSVTVWDPPSRIEFSWRPGAPPRDSQIVNVEFQAEPDGTRVTLTHWGWHTCGRPSSAAPFAEFVAAHVLVAA</sequence>
<dbReference type="Pfam" id="PF08327">
    <property type="entry name" value="AHSA1"/>
    <property type="match status" value="1"/>
</dbReference>
<name>A0A7V8NMD1_9BACT</name>
<dbReference type="InterPro" id="IPR023393">
    <property type="entry name" value="START-like_dom_sf"/>
</dbReference>
<evidence type="ECO:0000256" key="1">
    <source>
        <dbReference type="ARBA" id="ARBA00006817"/>
    </source>
</evidence>
<dbReference type="AlphaFoldDB" id="A0A7V8NMD1"/>
<gene>
    <name evidence="3" type="ORF">HRJ53_03170</name>
</gene>
<dbReference type="InterPro" id="IPR013538">
    <property type="entry name" value="ASHA1/2-like_C"/>
</dbReference>
<keyword evidence="4" id="KW-1185">Reference proteome</keyword>
<feature type="domain" description="Activator of Hsp90 ATPase homologue 1/2-like C-terminal" evidence="2">
    <location>
        <begin position="37"/>
        <end position="99"/>
    </location>
</feature>
<evidence type="ECO:0000259" key="2">
    <source>
        <dbReference type="Pfam" id="PF08327"/>
    </source>
</evidence>
<comment type="caution">
    <text evidence="3">The sequence shown here is derived from an EMBL/GenBank/DDBJ whole genome shotgun (WGS) entry which is preliminary data.</text>
</comment>
<protein>
    <submittedName>
        <fullName evidence="3">SRPBCC domain-containing protein</fullName>
    </submittedName>
</protein>
<dbReference type="EMBL" id="JACDQQ010000312">
    <property type="protein sequence ID" value="MBA0083974.1"/>
    <property type="molecule type" value="Genomic_DNA"/>
</dbReference>
<proteinExistence type="inferred from homology"/>
<evidence type="ECO:0000313" key="3">
    <source>
        <dbReference type="EMBL" id="MBA0083974.1"/>
    </source>
</evidence>
<evidence type="ECO:0000313" key="4">
    <source>
        <dbReference type="Proteomes" id="UP000567293"/>
    </source>
</evidence>
<accession>A0A7V8NMD1</accession>
<reference evidence="3" key="1">
    <citation type="submission" date="2020-06" db="EMBL/GenBank/DDBJ databases">
        <title>Legume-microbial interactions unlock mineral nutrients during tropical forest succession.</title>
        <authorList>
            <person name="Epihov D.Z."/>
        </authorList>
    </citation>
    <scope>NUCLEOTIDE SEQUENCE [LARGE SCALE GENOMIC DNA]</scope>
    <source>
        <strain evidence="3">Pan2503</strain>
    </source>
</reference>
<comment type="similarity">
    <text evidence="1">Belongs to the AHA1 family.</text>
</comment>
<dbReference type="Proteomes" id="UP000567293">
    <property type="component" value="Unassembled WGS sequence"/>
</dbReference>
<dbReference type="Gene3D" id="3.30.530.20">
    <property type="match status" value="1"/>
</dbReference>
<organism evidence="3 4">
    <name type="scientific">Candidatus Acidiferrum panamense</name>
    <dbReference type="NCBI Taxonomy" id="2741543"/>
    <lineage>
        <taxon>Bacteria</taxon>
        <taxon>Pseudomonadati</taxon>
        <taxon>Acidobacteriota</taxon>
        <taxon>Terriglobia</taxon>
        <taxon>Candidatus Acidiferrales</taxon>
        <taxon>Candidatus Acidiferrum</taxon>
    </lineage>
</organism>